<dbReference type="EMBL" id="JAGSXH010000183">
    <property type="protein sequence ID" value="MBS2966712.1"/>
    <property type="molecule type" value="Genomic_DNA"/>
</dbReference>
<dbReference type="Proteomes" id="UP000677913">
    <property type="component" value="Unassembled WGS sequence"/>
</dbReference>
<accession>A0A8J8BDY5</accession>
<gene>
    <name evidence="1" type="ORF">KGA66_26990</name>
</gene>
<name>A0A8J8BDY5_9ACTN</name>
<evidence type="ECO:0000313" key="1">
    <source>
        <dbReference type="EMBL" id="MBS2966712.1"/>
    </source>
</evidence>
<protein>
    <submittedName>
        <fullName evidence="1">Uncharacterized protein</fullName>
    </submittedName>
</protein>
<dbReference type="AlphaFoldDB" id="A0A8J8BDY5"/>
<comment type="caution">
    <text evidence="1">The sequence shown here is derived from an EMBL/GenBank/DDBJ whole genome shotgun (WGS) entry which is preliminary data.</text>
</comment>
<evidence type="ECO:0000313" key="2">
    <source>
        <dbReference type="Proteomes" id="UP000677913"/>
    </source>
</evidence>
<organism evidence="1 2">
    <name type="scientific">Actinocrinis puniceicyclus</name>
    <dbReference type="NCBI Taxonomy" id="977794"/>
    <lineage>
        <taxon>Bacteria</taxon>
        <taxon>Bacillati</taxon>
        <taxon>Actinomycetota</taxon>
        <taxon>Actinomycetes</taxon>
        <taxon>Catenulisporales</taxon>
        <taxon>Actinospicaceae</taxon>
        <taxon>Actinocrinis</taxon>
    </lineage>
</organism>
<sequence length="120" mass="12900">MRDRIEQPVAYAVVSWLSAEQGGRRSGPPTAPVYMATAVFPLGGERETQPGWPATADKLSVLLQETPGTSDGGRIYKVDFLVRDLARPFLHPGAKMLVTEGPKVVASAVIREVRPENSAG</sequence>
<keyword evidence="2" id="KW-1185">Reference proteome</keyword>
<proteinExistence type="predicted"/>
<reference evidence="1" key="1">
    <citation type="submission" date="2021-04" db="EMBL/GenBank/DDBJ databases">
        <title>Genome based classification of Actinospica acidithermotolerans sp. nov., an actinobacterium isolated from an Indonesian hot spring.</title>
        <authorList>
            <person name="Kusuma A.B."/>
            <person name="Putra K.E."/>
            <person name="Nafisah S."/>
            <person name="Loh J."/>
            <person name="Nouioui I."/>
            <person name="Goodfellow M."/>
        </authorList>
    </citation>
    <scope>NUCLEOTIDE SEQUENCE</scope>
    <source>
        <strain evidence="1">DSM 45618</strain>
    </source>
</reference>